<keyword evidence="3 6" id="KW-0175">Coiled coil</keyword>
<evidence type="ECO:0000256" key="7">
    <source>
        <dbReference type="SAM" id="MobiDB-lite"/>
    </source>
</evidence>
<name>A0A8J6C1H6_DIALT</name>
<feature type="compositionally biased region" description="Gly residues" evidence="7">
    <location>
        <begin position="1027"/>
        <end position="1045"/>
    </location>
</feature>
<feature type="compositionally biased region" description="Low complexity" evidence="7">
    <location>
        <begin position="14"/>
        <end position="23"/>
    </location>
</feature>
<dbReference type="InterPro" id="IPR027640">
    <property type="entry name" value="Kinesin-like_fam"/>
</dbReference>
<dbReference type="InterPro" id="IPR011989">
    <property type="entry name" value="ARM-like"/>
</dbReference>
<feature type="compositionally biased region" description="Pro residues" evidence="7">
    <location>
        <begin position="610"/>
        <end position="620"/>
    </location>
</feature>
<evidence type="ECO:0000259" key="8">
    <source>
        <dbReference type="PROSITE" id="PS50067"/>
    </source>
</evidence>
<accession>A0A8J6C1H6</accession>
<dbReference type="GO" id="GO:0007018">
    <property type="term" value="P:microtubule-based movement"/>
    <property type="evidence" value="ECO:0007669"/>
    <property type="project" value="InterPro"/>
</dbReference>
<evidence type="ECO:0000313" key="10">
    <source>
        <dbReference type="Proteomes" id="UP000751190"/>
    </source>
</evidence>
<organism evidence="9 10">
    <name type="scientific">Diacronema lutheri</name>
    <name type="common">Unicellular marine alga</name>
    <name type="synonym">Monochrysis lutheri</name>
    <dbReference type="NCBI Taxonomy" id="2081491"/>
    <lineage>
        <taxon>Eukaryota</taxon>
        <taxon>Haptista</taxon>
        <taxon>Haptophyta</taxon>
        <taxon>Pavlovophyceae</taxon>
        <taxon>Pavlovales</taxon>
        <taxon>Pavlovaceae</taxon>
        <taxon>Diacronema</taxon>
    </lineage>
</organism>
<dbReference type="InterPro" id="IPR036961">
    <property type="entry name" value="Kinesin_motor_dom_sf"/>
</dbReference>
<feature type="coiled-coil region" evidence="6">
    <location>
        <begin position="520"/>
        <end position="547"/>
    </location>
</feature>
<keyword evidence="1 5" id="KW-0547">Nucleotide-binding</keyword>
<dbReference type="SMART" id="SM00129">
    <property type="entry name" value="KISc"/>
    <property type="match status" value="1"/>
</dbReference>
<dbReference type="GO" id="GO:0005524">
    <property type="term" value="F:ATP binding"/>
    <property type="evidence" value="ECO:0007669"/>
    <property type="project" value="UniProtKB-UniRule"/>
</dbReference>
<dbReference type="Gene3D" id="3.40.850.10">
    <property type="entry name" value="Kinesin motor domain"/>
    <property type="match status" value="1"/>
</dbReference>
<dbReference type="GO" id="GO:0003777">
    <property type="term" value="F:microtubule motor activity"/>
    <property type="evidence" value="ECO:0007669"/>
    <property type="project" value="InterPro"/>
</dbReference>
<feature type="region of interest" description="Disordered" evidence="7">
    <location>
        <begin position="1"/>
        <end position="23"/>
    </location>
</feature>
<keyword evidence="10" id="KW-1185">Reference proteome</keyword>
<feature type="region of interest" description="Disordered" evidence="7">
    <location>
        <begin position="862"/>
        <end position="901"/>
    </location>
</feature>
<feature type="compositionally biased region" description="Low complexity" evidence="7">
    <location>
        <begin position="880"/>
        <end position="893"/>
    </location>
</feature>
<evidence type="ECO:0000256" key="4">
    <source>
        <dbReference type="ARBA" id="ARBA00023175"/>
    </source>
</evidence>
<dbReference type="PRINTS" id="PR00380">
    <property type="entry name" value="KINESINHEAVY"/>
</dbReference>
<evidence type="ECO:0000256" key="2">
    <source>
        <dbReference type="ARBA" id="ARBA00022840"/>
    </source>
</evidence>
<feature type="region of interest" description="Disordered" evidence="7">
    <location>
        <begin position="576"/>
        <end position="621"/>
    </location>
</feature>
<dbReference type="PANTHER" id="PTHR47968">
    <property type="entry name" value="CENTROMERE PROTEIN E"/>
    <property type="match status" value="1"/>
</dbReference>
<comment type="similarity">
    <text evidence="5">Belongs to the TRAFAC class myosin-kinesin ATPase superfamily. Kinesin family.</text>
</comment>
<proteinExistence type="inferred from homology"/>
<feature type="region of interest" description="Disordered" evidence="7">
    <location>
        <begin position="379"/>
        <end position="403"/>
    </location>
</feature>
<dbReference type="EMBL" id="JAGTXO010000067">
    <property type="protein sequence ID" value="KAG8457569.1"/>
    <property type="molecule type" value="Genomic_DNA"/>
</dbReference>
<feature type="region of interest" description="Disordered" evidence="7">
    <location>
        <begin position="1175"/>
        <end position="1197"/>
    </location>
</feature>
<dbReference type="InterPro" id="IPR019821">
    <property type="entry name" value="Kinesin_motor_CS"/>
</dbReference>
<dbReference type="PROSITE" id="PS00411">
    <property type="entry name" value="KINESIN_MOTOR_1"/>
    <property type="match status" value="1"/>
</dbReference>
<keyword evidence="4 5" id="KW-0505">Motor protein</keyword>
<gene>
    <name evidence="9" type="ORF">KFE25_003723</name>
</gene>
<dbReference type="InterPro" id="IPR027417">
    <property type="entry name" value="P-loop_NTPase"/>
</dbReference>
<evidence type="ECO:0000313" key="9">
    <source>
        <dbReference type="EMBL" id="KAG8457569.1"/>
    </source>
</evidence>
<dbReference type="InterPro" id="IPR001752">
    <property type="entry name" value="Kinesin_motor_dom"/>
</dbReference>
<reference evidence="9" key="1">
    <citation type="submission" date="2021-05" db="EMBL/GenBank/DDBJ databases">
        <title>The genome of the haptophyte Pavlova lutheri (Diacronema luteri, Pavlovales) - a model for lipid biosynthesis in eukaryotic algae.</title>
        <authorList>
            <person name="Hulatt C.J."/>
            <person name="Posewitz M.C."/>
        </authorList>
    </citation>
    <scope>NUCLEOTIDE SEQUENCE</scope>
    <source>
        <strain evidence="9">NIVA-4/92</strain>
    </source>
</reference>
<feature type="domain" description="Kinesin motor" evidence="8">
    <location>
        <begin position="32"/>
        <end position="511"/>
    </location>
</feature>
<comment type="caution">
    <text evidence="9">The sequence shown here is derived from an EMBL/GenBank/DDBJ whole genome shotgun (WGS) entry which is preliminary data.</text>
</comment>
<feature type="region of interest" description="Disordered" evidence="7">
    <location>
        <begin position="201"/>
        <end position="239"/>
    </location>
</feature>
<feature type="binding site" evidence="5">
    <location>
        <begin position="161"/>
        <end position="168"/>
    </location>
    <ligand>
        <name>ATP</name>
        <dbReference type="ChEBI" id="CHEBI:30616"/>
    </ligand>
</feature>
<dbReference type="Proteomes" id="UP000751190">
    <property type="component" value="Unassembled WGS sequence"/>
</dbReference>
<dbReference type="Pfam" id="PF00225">
    <property type="entry name" value="Kinesin"/>
    <property type="match status" value="2"/>
</dbReference>
<protein>
    <recommendedName>
        <fullName evidence="8">Kinesin motor domain-containing protein</fullName>
    </recommendedName>
</protein>
<dbReference type="SUPFAM" id="SSF52540">
    <property type="entry name" value="P-loop containing nucleoside triphosphate hydrolases"/>
    <property type="match status" value="1"/>
</dbReference>
<dbReference type="PANTHER" id="PTHR47968:SF75">
    <property type="entry name" value="CENTROMERE-ASSOCIATED PROTEIN E"/>
    <property type="match status" value="1"/>
</dbReference>
<sequence>MGGGSGGTLRPRRASSGAALLRAPASDGERRPIAVAVRVRPLTASEFARGAAERDVLATVGAAFAPHAHAASRVVAADIAASPGSLRAAADAGLALAIRADGMTATTVIATSEGREPTSFSFDHVFSPDADTEDVYGWDSIRNDVVLGALDGFNGTLFAYGQTGTGKTHTMLGSADGLSPGIVPLAVSDLFEAIADGGGASQAVSDGRQGGGNANVGAGDGGGASNPPRETGAGGADAGGGVDGGVDGGACARAYVLRVSYVEIYNEAIRDLLAPSSTVLRLFEDPTSGLRIDGLREEPLYSESQALSLLAQGAARMHTERTQLNALSSRAHSILRIVIESGPATTHADGDAAGATCAACAGTCAGSCAQLTRGMSSSSSGSLGGASSSCAPQPPLTPSARAARAGAVRSSTLMLVDLAGSERAAAAGSEGARLKEGGFINRSLLVLSSVIAKLSDGKRVLEWRSSKLTRLLQPSLGGNARTVMLCTVSPSMHCAGETLATLRFATRAKRVTNAPRCNEALSHTALLRQYEDEIAQLRQQLLQLQLHSQPAAPLAQPHAHAVDPSALASALVAATARAAPGAPPPPPPAVRTGGDDDGDGDGDGARARSPSPPDTPPPMVTPKAVHVIRAGAGWALAPLARERSAAKAADAARAGGDAAAAANGTGGACAGSPVSRAARGPLPSSHAAIVPSLNKLVPAEALDASPWREVVHEQQDMICSLEQRIAGLTRLILVAGAGAAGAAGAGSPNAPSARSGAGAAAVGLRGSFRRRQSEPHCAAPARALGAPACARGARGRFAMPARSFSLFGFHALGGAAEGAGADETGDESGDGCGDGCGDEYGDGCALRGANGLPSFGGSMTAKPSLQSSPLHGHSAGGAAGARPRAAVRGTPPGCARPRGDGGVGGWAAERAALTRRVAELSDALARRDVQLALLLDFASAIALAHPAAAPDGTPERAVGARRASDGGAADAPDAAAAAALVRCVVDLETAELADARLSLRQPLLARSPAAGGTTCGSGGRRARGAGDDGGGGGEEAGEAGDGNGTAGWGRRADAIAVTAAAAAALEGGGGFADAAVAASALVRKRLELGGLSPPAAVLAARRLRLAERGAASAAADAADNSDGVAVEAQRAAVAARGARVAALRALWVRVPRVSERRSEEEAASVEAAMGGVRARRARHARASGGGDAGEGDEHDGDGEVVLLGPATVPSRGRRVGFRLAAAAAARRAIAVEGAAGAGAGDARGCGDGAQSPPRPLLARSNTDVAAIAACYEAEAATRRASVQLASPPRAACASPAGSLAAFAHGCLKRGPPGPHASVDAGAGADGDGGGGGLCVRITPACVAQRVLSPSARPAPSSPCVGASAHARGICARAYRRELASAAAALDASRTNRAARIALLGRISALLDGAHPHASSWALAPFGAAALLASLREPLAAALDDVAPPVVAAALSVVAALAALATPPADASDGRCGRPPLAFAAVPPLCDRALAPLAELLLPLALRIGSGGARATAAGAGATAAGGGGGAPGTAWAADGGSSGPLQAAARRASVGLLRACPAARMLPLLLAGCRDRRKHALRRECVEALVAMLRAPAQPRSTEHLCAGAGSIGAGGADCASDASDADAARAPSAARLVGRLAKAGPLLDDFFADSLLHGCGADGGGAEAERLCDAFVAFAALWPAPAAAITRACSAPSRKAIAEARARAFGALDGRALAEVLSRSASSAGQSVAAAP</sequence>
<dbReference type="PROSITE" id="PS50067">
    <property type="entry name" value="KINESIN_MOTOR_2"/>
    <property type="match status" value="1"/>
</dbReference>
<feature type="compositionally biased region" description="Low complexity" evidence="7">
    <location>
        <begin position="379"/>
        <end position="389"/>
    </location>
</feature>
<dbReference type="Gene3D" id="1.25.10.10">
    <property type="entry name" value="Leucine-rich Repeat Variant"/>
    <property type="match status" value="1"/>
</dbReference>
<keyword evidence="2 5" id="KW-0067">ATP-binding</keyword>
<evidence type="ECO:0000256" key="6">
    <source>
        <dbReference type="SAM" id="Coils"/>
    </source>
</evidence>
<evidence type="ECO:0000256" key="5">
    <source>
        <dbReference type="PROSITE-ProRule" id="PRU00283"/>
    </source>
</evidence>
<feature type="compositionally biased region" description="Gly residues" evidence="7">
    <location>
        <begin position="208"/>
        <end position="224"/>
    </location>
</feature>
<feature type="region of interest" description="Disordered" evidence="7">
    <location>
        <begin position="1008"/>
        <end position="1045"/>
    </location>
</feature>
<evidence type="ECO:0000256" key="3">
    <source>
        <dbReference type="ARBA" id="ARBA00023054"/>
    </source>
</evidence>
<feature type="compositionally biased region" description="Low complexity" evidence="7">
    <location>
        <begin position="956"/>
        <end position="969"/>
    </location>
</feature>
<evidence type="ECO:0000256" key="1">
    <source>
        <dbReference type="ARBA" id="ARBA00022741"/>
    </source>
</evidence>
<feature type="region of interest" description="Disordered" evidence="7">
    <location>
        <begin position="947"/>
        <end position="969"/>
    </location>
</feature>
<dbReference type="GO" id="GO:0008017">
    <property type="term" value="F:microtubule binding"/>
    <property type="evidence" value="ECO:0007669"/>
    <property type="project" value="InterPro"/>
</dbReference>